<accession>A0A0W0F7X0</accession>
<feature type="domain" description="Methyltransferase" evidence="1">
    <location>
        <begin position="52"/>
        <end position="144"/>
    </location>
</feature>
<dbReference type="InterPro" id="IPR041698">
    <property type="entry name" value="Methyltransf_25"/>
</dbReference>
<dbReference type="eggNOG" id="ENOG502SNAB">
    <property type="taxonomic scope" value="Eukaryota"/>
</dbReference>
<reference evidence="2 3" key="1">
    <citation type="submission" date="2015-12" db="EMBL/GenBank/DDBJ databases">
        <title>Draft genome sequence of Moniliophthora roreri, the causal agent of frosty pod rot of cacao.</title>
        <authorList>
            <person name="Aime M.C."/>
            <person name="Diaz-Valderrama J.R."/>
            <person name="Kijpornyongpan T."/>
            <person name="Phillips-Mora W."/>
        </authorList>
    </citation>
    <scope>NUCLEOTIDE SEQUENCE [LARGE SCALE GENOMIC DNA]</scope>
    <source>
        <strain evidence="2 3">MCA 2952</strain>
    </source>
</reference>
<dbReference type="PANTHER" id="PTHR43591">
    <property type="entry name" value="METHYLTRANSFERASE"/>
    <property type="match status" value="1"/>
</dbReference>
<dbReference type="InterPro" id="IPR029063">
    <property type="entry name" value="SAM-dependent_MTases_sf"/>
</dbReference>
<dbReference type="AlphaFoldDB" id="A0A0W0F7X0"/>
<evidence type="ECO:0000313" key="2">
    <source>
        <dbReference type="EMBL" id="KTB32340.1"/>
    </source>
</evidence>
<evidence type="ECO:0000313" key="3">
    <source>
        <dbReference type="Proteomes" id="UP000054988"/>
    </source>
</evidence>
<dbReference type="CDD" id="cd02440">
    <property type="entry name" value="AdoMet_MTases"/>
    <property type="match status" value="1"/>
</dbReference>
<dbReference type="Gene3D" id="3.40.50.150">
    <property type="entry name" value="Vaccinia Virus protein VP39"/>
    <property type="match status" value="1"/>
</dbReference>
<sequence>MASKSLKSNYIFLDRGDAERERLNKQFWLYKNHHGRGLIIDPTVNIPSDGAVLDAGTGTGVWILSLAKELPLTVSLYAIDLAPTLWPSDIPPNVHYTVASITSLPTDWSNKFDLVNQSLLAAALKTTDWPIAISELYRVTKPGGHVQLMEGVGVVSYPQAPPGSAGSIILQTVMRMQEKAGLLDDRLKEVPKMLENAGFVDIKVEVKPSPKGKEVMDISRRTLVAIKDMIILNEGFGLVKDGEEYDTLVERYFREAEESGLPLGMEMCLVCARKPVIA</sequence>
<protein>
    <recommendedName>
        <fullName evidence="1">Methyltransferase domain-containing protein</fullName>
    </recommendedName>
</protein>
<name>A0A0W0F7X0_MONRR</name>
<dbReference type="Proteomes" id="UP000054988">
    <property type="component" value="Unassembled WGS sequence"/>
</dbReference>
<dbReference type="Pfam" id="PF13649">
    <property type="entry name" value="Methyltransf_25"/>
    <property type="match status" value="1"/>
</dbReference>
<gene>
    <name evidence="2" type="ORF">WG66_15075</name>
</gene>
<comment type="caution">
    <text evidence="2">The sequence shown here is derived from an EMBL/GenBank/DDBJ whole genome shotgun (WGS) entry which is preliminary data.</text>
</comment>
<dbReference type="SUPFAM" id="SSF53335">
    <property type="entry name" value="S-adenosyl-L-methionine-dependent methyltransferases"/>
    <property type="match status" value="1"/>
</dbReference>
<evidence type="ECO:0000259" key="1">
    <source>
        <dbReference type="Pfam" id="PF13649"/>
    </source>
</evidence>
<organism evidence="2 3">
    <name type="scientific">Moniliophthora roreri</name>
    <name type="common">Frosty pod rot fungus</name>
    <name type="synonym">Monilia roreri</name>
    <dbReference type="NCBI Taxonomy" id="221103"/>
    <lineage>
        <taxon>Eukaryota</taxon>
        <taxon>Fungi</taxon>
        <taxon>Dikarya</taxon>
        <taxon>Basidiomycota</taxon>
        <taxon>Agaricomycotina</taxon>
        <taxon>Agaricomycetes</taxon>
        <taxon>Agaricomycetidae</taxon>
        <taxon>Agaricales</taxon>
        <taxon>Marasmiineae</taxon>
        <taxon>Marasmiaceae</taxon>
        <taxon>Moniliophthora</taxon>
    </lineage>
</organism>
<proteinExistence type="predicted"/>
<dbReference type="EMBL" id="LATX01002238">
    <property type="protein sequence ID" value="KTB32340.1"/>
    <property type="molecule type" value="Genomic_DNA"/>
</dbReference>